<evidence type="ECO:0000313" key="1">
    <source>
        <dbReference type="EMBL" id="KCZ81240.1"/>
    </source>
</evidence>
<proteinExistence type="predicted"/>
<gene>
    <name evidence="1" type="ORF">H312_01317</name>
</gene>
<keyword evidence="2" id="KW-1185">Reference proteome</keyword>
<evidence type="ECO:0000313" key="2">
    <source>
        <dbReference type="Proteomes" id="UP000030655"/>
    </source>
</evidence>
<reference evidence="1 2" key="2">
    <citation type="submission" date="2014-03" db="EMBL/GenBank/DDBJ databases">
        <title>The Genome Sequence of Anncaliia algerae insect isolate PRA339.</title>
        <authorList>
            <consortium name="The Broad Institute Genome Sequencing Platform"/>
            <consortium name="The Broad Institute Genome Sequencing Center for Infectious Disease"/>
            <person name="Cuomo C."/>
            <person name="Becnel J."/>
            <person name="Sanscrainte N."/>
            <person name="Walker B."/>
            <person name="Young S.K."/>
            <person name="Zeng Q."/>
            <person name="Gargeya S."/>
            <person name="Fitzgerald M."/>
            <person name="Haas B."/>
            <person name="Abouelleil A."/>
            <person name="Alvarado L."/>
            <person name="Arachchi H.M."/>
            <person name="Berlin A.M."/>
            <person name="Chapman S.B."/>
            <person name="Dewar J."/>
            <person name="Goldberg J."/>
            <person name="Griggs A."/>
            <person name="Gujja S."/>
            <person name="Hansen M."/>
            <person name="Howarth C."/>
            <person name="Imamovic A."/>
            <person name="Larimer J."/>
            <person name="McCowan C."/>
            <person name="Murphy C."/>
            <person name="Neiman D."/>
            <person name="Pearson M."/>
            <person name="Priest M."/>
            <person name="Roberts A."/>
            <person name="Saif S."/>
            <person name="Shea T."/>
            <person name="Sisk P."/>
            <person name="Sykes S."/>
            <person name="Wortman J."/>
            <person name="Nusbaum C."/>
            <person name="Birren B."/>
        </authorList>
    </citation>
    <scope>NUCLEOTIDE SEQUENCE [LARGE SCALE GENOMIC DNA]</scope>
    <source>
        <strain evidence="1 2">PRA339</strain>
    </source>
</reference>
<dbReference type="Proteomes" id="UP000030655">
    <property type="component" value="Unassembled WGS sequence"/>
</dbReference>
<dbReference type="EMBL" id="KK365146">
    <property type="protein sequence ID" value="KCZ81240.1"/>
    <property type="molecule type" value="Genomic_DNA"/>
</dbReference>
<name>A0A059F224_9MICR</name>
<dbReference type="AlphaFoldDB" id="A0A059F224"/>
<dbReference type="HOGENOM" id="CLU_2170445_0_0_1"/>
<accession>A0A059F224</accession>
<sequence>MTYTNLKINFDDLAISLETKIPFNKYLQLIYCLLLNLNYYQIKNCVAVQDEPISNARKKLRELVRAYMAQQNILMGILYWLVESDETVLRKRGTIRLPTSLDYKIQIQME</sequence>
<protein>
    <submittedName>
        <fullName evidence="1">Uncharacterized protein</fullName>
    </submittedName>
</protein>
<dbReference type="VEuPathDB" id="MicrosporidiaDB:H312_01317"/>
<organism evidence="1 2">
    <name type="scientific">Anncaliia algerae PRA339</name>
    <dbReference type="NCBI Taxonomy" id="1288291"/>
    <lineage>
        <taxon>Eukaryota</taxon>
        <taxon>Fungi</taxon>
        <taxon>Fungi incertae sedis</taxon>
        <taxon>Microsporidia</taxon>
        <taxon>Tubulinosematoidea</taxon>
        <taxon>Tubulinosematidae</taxon>
        <taxon>Anncaliia</taxon>
    </lineage>
</organism>
<reference evidence="2" key="1">
    <citation type="submission" date="2013-02" db="EMBL/GenBank/DDBJ databases">
        <authorList>
            <consortium name="The Broad Institute Genome Sequencing Platform"/>
            <person name="Cuomo C."/>
            <person name="Becnel J."/>
            <person name="Sanscrainte N."/>
            <person name="Walker B."/>
            <person name="Young S.K."/>
            <person name="Zeng Q."/>
            <person name="Gargeya S."/>
            <person name="Fitzgerald M."/>
            <person name="Haas B."/>
            <person name="Abouelleil A."/>
            <person name="Alvarado L."/>
            <person name="Arachchi H.M."/>
            <person name="Berlin A.M."/>
            <person name="Chapman S.B."/>
            <person name="Dewar J."/>
            <person name="Goldberg J."/>
            <person name="Griggs A."/>
            <person name="Gujja S."/>
            <person name="Hansen M."/>
            <person name="Howarth C."/>
            <person name="Imamovic A."/>
            <person name="Larimer J."/>
            <person name="McCowan C."/>
            <person name="Murphy C."/>
            <person name="Neiman D."/>
            <person name="Pearson M."/>
            <person name="Priest M."/>
            <person name="Roberts A."/>
            <person name="Saif S."/>
            <person name="Shea T."/>
            <person name="Sisk P."/>
            <person name="Sykes S."/>
            <person name="Wortman J."/>
            <person name="Nusbaum C."/>
            <person name="Birren B."/>
        </authorList>
    </citation>
    <scope>NUCLEOTIDE SEQUENCE [LARGE SCALE GENOMIC DNA]</scope>
    <source>
        <strain evidence="2">PRA339</strain>
    </source>
</reference>